<evidence type="ECO:0000256" key="2">
    <source>
        <dbReference type="ARBA" id="ARBA00010663"/>
    </source>
</evidence>
<reference evidence="10" key="2">
    <citation type="submission" date="2025-05" db="UniProtKB">
        <authorList>
            <consortium name="EnsemblMetazoa"/>
        </authorList>
    </citation>
    <scope>IDENTIFICATION</scope>
    <source>
        <strain evidence="10">Foshan</strain>
    </source>
</reference>
<evidence type="ECO:0000313" key="11">
    <source>
        <dbReference type="Proteomes" id="UP000069940"/>
    </source>
</evidence>
<evidence type="ECO:0000256" key="3">
    <source>
        <dbReference type="ARBA" id="ARBA00022692"/>
    </source>
</evidence>
<dbReference type="PROSITE" id="PS50262">
    <property type="entry name" value="G_PROTEIN_RECEP_F1_2"/>
    <property type="match status" value="1"/>
</dbReference>
<feature type="transmembrane region" description="Helical" evidence="8">
    <location>
        <begin position="334"/>
        <end position="354"/>
    </location>
</feature>
<keyword evidence="6" id="KW-0675">Receptor</keyword>
<dbReference type="RefSeq" id="XP_029710547.2">
    <property type="nucleotide sequence ID" value="XM_029854687.2"/>
</dbReference>
<keyword evidence="5 8" id="KW-0472">Membrane</keyword>
<dbReference type="Pfam" id="PF00001">
    <property type="entry name" value="7tm_1"/>
    <property type="match status" value="1"/>
</dbReference>
<sequence length="491" mass="55659">MIHLYPLEEHPHFCSFYWGAFNGNSSTGSSSGSTSFSAATSTNYDGTLRSGLYEDPRIEYLRKISYGIALPIICALGIVGNVLNLVVLTRRNMRGTAYIYMRGYSAAALLAIIFAIPFGMRMLIHRDSGRWRNFAQAFYSAHLELFLGNGCLGVGVIMLLVLTIERYVSVCHPGHIRRFCPPRVTVALIPVLTFLIYLPSVLRGEVVKCVLQSDGTIMYHKRDNMKFLDSLFYSIYKVILEIVFKLAPTVLIAGLNLRIMIVYRRTCDKRRRMTLSRINTKDEDPRKFAEERRLMMLLGSTSLLFLLCVSPMALLHVTLSPEHLSSYSFQLFRALANLLELINYSLTFYIYCLFSEDFRNTLFRTIRWPWFEKPLYNRGTDFPLKHLPPGSILNGHHHHHRHHHHHHHSNGKRRLANSSSPGNGTLLHPNSIHSQRLSPSATMQQQHLLTATTPNTTATTTPQHLQATQITLTTTTTTSGFCTANGRSSSI</sequence>
<evidence type="ECO:0000256" key="7">
    <source>
        <dbReference type="SAM" id="MobiDB-lite"/>
    </source>
</evidence>
<feature type="region of interest" description="Disordered" evidence="7">
    <location>
        <begin position="393"/>
        <end position="445"/>
    </location>
</feature>
<proteinExistence type="inferred from homology"/>
<name>A0ABM1Y6D1_AEDAL</name>
<accession>A0ABM1Y6D1</accession>
<protein>
    <recommendedName>
        <fullName evidence="9">G-protein coupled receptors family 1 profile domain-containing protein</fullName>
    </recommendedName>
</protein>
<evidence type="ECO:0000256" key="1">
    <source>
        <dbReference type="ARBA" id="ARBA00004370"/>
    </source>
</evidence>
<dbReference type="InterPro" id="IPR000276">
    <property type="entry name" value="GPCR_Rhodpsn"/>
</dbReference>
<evidence type="ECO:0000256" key="6">
    <source>
        <dbReference type="RuleBase" id="RU000688"/>
    </source>
</evidence>
<feature type="compositionally biased region" description="Basic residues" evidence="7">
    <location>
        <begin position="395"/>
        <end position="415"/>
    </location>
</feature>
<organism evidence="10 11">
    <name type="scientific">Aedes albopictus</name>
    <name type="common">Asian tiger mosquito</name>
    <name type="synonym">Stegomyia albopicta</name>
    <dbReference type="NCBI Taxonomy" id="7160"/>
    <lineage>
        <taxon>Eukaryota</taxon>
        <taxon>Metazoa</taxon>
        <taxon>Ecdysozoa</taxon>
        <taxon>Arthropoda</taxon>
        <taxon>Hexapoda</taxon>
        <taxon>Insecta</taxon>
        <taxon>Pterygota</taxon>
        <taxon>Neoptera</taxon>
        <taxon>Endopterygota</taxon>
        <taxon>Diptera</taxon>
        <taxon>Nematocera</taxon>
        <taxon>Culicoidea</taxon>
        <taxon>Culicidae</taxon>
        <taxon>Culicinae</taxon>
        <taxon>Aedini</taxon>
        <taxon>Aedes</taxon>
        <taxon>Stegomyia</taxon>
    </lineage>
</organism>
<keyword evidence="3 6" id="KW-0812">Transmembrane</keyword>
<evidence type="ECO:0000256" key="8">
    <source>
        <dbReference type="SAM" id="Phobius"/>
    </source>
</evidence>
<feature type="transmembrane region" description="Helical" evidence="8">
    <location>
        <begin position="99"/>
        <end position="119"/>
    </location>
</feature>
<comment type="similarity">
    <text evidence="2 6">Belongs to the G-protein coupled receptor 1 family.</text>
</comment>
<dbReference type="EnsemblMetazoa" id="AALFPA23_006168.R7987">
    <property type="protein sequence ID" value="AALFPA23_006168.P7987"/>
    <property type="gene ID" value="AALFPA23_006168"/>
</dbReference>
<reference evidence="11" key="1">
    <citation type="journal article" date="2015" name="Proc. Natl. Acad. Sci. U.S.A.">
        <title>Genome sequence of the Asian Tiger mosquito, Aedes albopictus, reveals insights into its biology, genetics, and evolution.</title>
        <authorList>
            <person name="Chen X.G."/>
            <person name="Jiang X."/>
            <person name="Gu J."/>
            <person name="Xu M."/>
            <person name="Wu Y."/>
            <person name="Deng Y."/>
            <person name="Zhang C."/>
            <person name="Bonizzoni M."/>
            <person name="Dermauw W."/>
            <person name="Vontas J."/>
            <person name="Armbruster P."/>
            <person name="Huang X."/>
            <person name="Yang Y."/>
            <person name="Zhang H."/>
            <person name="He W."/>
            <person name="Peng H."/>
            <person name="Liu Y."/>
            <person name="Wu K."/>
            <person name="Chen J."/>
            <person name="Lirakis M."/>
            <person name="Topalis P."/>
            <person name="Van Leeuwen T."/>
            <person name="Hall A.B."/>
            <person name="Jiang X."/>
            <person name="Thorpe C."/>
            <person name="Mueller R.L."/>
            <person name="Sun C."/>
            <person name="Waterhouse R.M."/>
            <person name="Yan G."/>
            <person name="Tu Z.J."/>
            <person name="Fang X."/>
            <person name="James A.A."/>
        </authorList>
    </citation>
    <scope>NUCLEOTIDE SEQUENCE [LARGE SCALE GENOMIC DNA]</scope>
    <source>
        <strain evidence="11">Foshan</strain>
    </source>
</reference>
<feature type="transmembrane region" description="Helical" evidence="8">
    <location>
        <begin position="242"/>
        <end position="263"/>
    </location>
</feature>
<dbReference type="PANTHER" id="PTHR47760">
    <property type="entry name" value="G-PROTEIN COUPLED RECEPTOR B0563.6-LIKE PROTEIN-RELATED"/>
    <property type="match status" value="1"/>
</dbReference>
<keyword evidence="11" id="KW-1185">Reference proteome</keyword>
<dbReference type="PANTHER" id="PTHR47760:SF1">
    <property type="entry name" value="G-PROTEIN COUPLED RECEPTORS FAMILY 1 PROFILE DOMAIN-CONTAINING PROTEIN"/>
    <property type="match status" value="1"/>
</dbReference>
<dbReference type="SUPFAM" id="SSF81321">
    <property type="entry name" value="Family A G protein-coupled receptor-like"/>
    <property type="match status" value="1"/>
</dbReference>
<feature type="transmembrane region" description="Helical" evidence="8">
    <location>
        <begin position="64"/>
        <end position="87"/>
    </location>
</feature>
<feature type="compositionally biased region" description="Polar residues" evidence="7">
    <location>
        <begin position="431"/>
        <end position="445"/>
    </location>
</feature>
<dbReference type="Proteomes" id="UP000069940">
    <property type="component" value="Unassembled WGS sequence"/>
</dbReference>
<feature type="domain" description="G-protein coupled receptors family 1 profile" evidence="9">
    <location>
        <begin position="80"/>
        <end position="351"/>
    </location>
</feature>
<dbReference type="GeneID" id="115256352"/>
<feature type="transmembrane region" description="Helical" evidence="8">
    <location>
        <begin position="184"/>
        <end position="202"/>
    </location>
</feature>
<keyword evidence="4 8" id="KW-1133">Transmembrane helix</keyword>
<dbReference type="CDD" id="cd14978">
    <property type="entry name" value="7tmA_FMRFamide_R-like"/>
    <property type="match status" value="1"/>
</dbReference>
<comment type="subcellular location">
    <subcellularLocation>
        <location evidence="1">Membrane</location>
    </subcellularLocation>
</comment>
<evidence type="ECO:0000256" key="4">
    <source>
        <dbReference type="ARBA" id="ARBA00022989"/>
    </source>
</evidence>
<keyword evidence="6" id="KW-0807">Transducer</keyword>
<dbReference type="InterPro" id="IPR017452">
    <property type="entry name" value="GPCR_Rhodpsn_7TM"/>
</dbReference>
<evidence type="ECO:0000259" key="9">
    <source>
        <dbReference type="PROSITE" id="PS50262"/>
    </source>
</evidence>
<dbReference type="InterPro" id="IPR053093">
    <property type="entry name" value="GPCR-like"/>
</dbReference>
<evidence type="ECO:0000313" key="10">
    <source>
        <dbReference type="EnsemblMetazoa" id="AALFPA23_006168.P7987"/>
    </source>
</evidence>
<evidence type="ECO:0000256" key="5">
    <source>
        <dbReference type="ARBA" id="ARBA00023136"/>
    </source>
</evidence>
<feature type="transmembrane region" description="Helical" evidence="8">
    <location>
        <begin position="294"/>
        <end position="314"/>
    </location>
</feature>
<dbReference type="PRINTS" id="PR00237">
    <property type="entry name" value="GPCRRHODOPSN"/>
</dbReference>
<feature type="transmembrane region" description="Helical" evidence="8">
    <location>
        <begin position="139"/>
        <end position="164"/>
    </location>
</feature>
<dbReference type="PROSITE" id="PS00237">
    <property type="entry name" value="G_PROTEIN_RECEP_F1_1"/>
    <property type="match status" value="1"/>
</dbReference>
<keyword evidence="6" id="KW-0297">G-protein coupled receptor</keyword>
<dbReference type="Gene3D" id="1.20.1070.10">
    <property type="entry name" value="Rhodopsin 7-helix transmembrane proteins"/>
    <property type="match status" value="1"/>
</dbReference>